<dbReference type="InterPro" id="IPR008263">
    <property type="entry name" value="GH16_AS"/>
</dbReference>
<dbReference type="InterPro" id="IPR010713">
    <property type="entry name" value="XET_C"/>
</dbReference>
<dbReference type="GO" id="GO:0004553">
    <property type="term" value="F:hydrolase activity, hydrolyzing O-glycosyl compounds"/>
    <property type="evidence" value="ECO:0007669"/>
    <property type="project" value="InterPro"/>
</dbReference>
<evidence type="ECO:0000313" key="10">
    <source>
        <dbReference type="EMBL" id="WOK97225.1"/>
    </source>
</evidence>
<keyword evidence="3" id="KW-0378">Hydrolase</keyword>
<dbReference type="GO" id="GO:0016762">
    <property type="term" value="F:xyloglucan:xyloglucosyl transferase activity"/>
    <property type="evidence" value="ECO:0007669"/>
    <property type="project" value="UniProtKB-EC"/>
</dbReference>
<dbReference type="PROSITE" id="PS51762">
    <property type="entry name" value="GH16_2"/>
    <property type="match status" value="1"/>
</dbReference>
<dbReference type="EMBL" id="CP136891">
    <property type="protein sequence ID" value="WOK97225.1"/>
    <property type="molecule type" value="Genomic_DNA"/>
</dbReference>
<dbReference type="Proteomes" id="UP001327560">
    <property type="component" value="Chromosome 2"/>
</dbReference>
<dbReference type="InterPro" id="IPR013320">
    <property type="entry name" value="ConA-like_dom_sf"/>
</dbReference>
<dbReference type="InterPro" id="IPR044791">
    <property type="entry name" value="Beta-glucanase/XTH"/>
</dbReference>
<dbReference type="FunFam" id="2.60.120.200:FF:000025">
    <property type="entry name" value="Xyloglucan endotransglucosylase/hydrolase"/>
    <property type="match status" value="1"/>
</dbReference>
<dbReference type="PROSITE" id="PS01034">
    <property type="entry name" value="GH16_1"/>
    <property type="match status" value="1"/>
</dbReference>
<keyword evidence="5" id="KW-0325">Glycoprotein</keyword>
<name>A0AAQ3Q5H0_9LILI</name>
<evidence type="ECO:0000259" key="9">
    <source>
        <dbReference type="PROSITE" id="PS51762"/>
    </source>
</evidence>
<accession>A0AAQ3Q5H0</accession>
<evidence type="ECO:0000256" key="2">
    <source>
        <dbReference type="ARBA" id="ARBA00022679"/>
    </source>
</evidence>
<keyword evidence="2" id="KW-0808">Transferase</keyword>
<dbReference type="InterPro" id="IPR000757">
    <property type="entry name" value="Beta-glucanase-like"/>
</dbReference>
<dbReference type="SUPFAM" id="SSF49899">
    <property type="entry name" value="Concanavalin A-like lectins/glucanases"/>
    <property type="match status" value="1"/>
</dbReference>
<evidence type="ECO:0000256" key="4">
    <source>
        <dbReference type="ARBA" id="ARBA00023157"/>
    </source>
</evidence>
<evidence type="ECO:0000313" key="11">
    <source>
        <dbReference type="Proteomes" id="UP001327560"/>
    </source>
</evidence>
<dbReference type="Gene3D" id="2.60.120.200">
    <property type="match status" value="1"/>
</dbReference>
<dbReference type="Pfam" id="PF06955">
    <property type="entry name" value="XET_C"/>
    <property type="match status" value="1"/>
</dbReference>
<reference evidence="10 11" key="1">
    <citation type="submission" date="2023-10" db="EMBL/GenBank/DDBJ databases">
        <title>Chromosome-scale genome assembly provides insights into flower coloration mechanisms of Canna indica.</title>
        <authorList>
            <person name="Li C."/>
        </authorList>
    </citation>
    <scope>NUCLEOTIDE SEQUENCE [LARGE SCALE GENOMIC DNA]</scope>
    <source>
        <tissue evidence="10">Flower</tissue>
    </source>
</reference>
<dbReference type="InterPro" id="IPR016455">
    <property type="entry name" value="XTH"/>
</dbReference>
<feature type="domain" description="GH16" evidence="9">
    <location>
        <begin position="124"/>
        <end position="360"/>
    </location>
</feature>
<dbReference type="CDD" id="cd02176">
    <property type="entry name" value="GH16_XET"/>
    <property type="match status" value="1"/>
</dbReference>
<organism evidence="10 11">
    <name type="scientific">Canna indica</name>
    <name type="common">Indian-shot</name>
    <dbReference type="NCBI Taxonomy" id="4628"/>
    <lineage>
        <taxon>Eukaryota</taxon>
        <taxon>Viridiplantae</taxon>
        <taxon>Streptophyta</taxon>
        <taxon>Embryophyta</taxon>
        <taxon>Tracheophyta</taxon>
        <taxon>Spermatophyta</taxon>
        <taxon>Magnoliopsida</taxon>
        <taxon>Liliopsida</taxon>
        <taxon>Zingiberales</taxon>
        <taxon>Cannaceae</taxon>
        <taxon>Canna</taxon>
    </lineage>
</organism>
<evidence type="ECO:0000256" key="3">
    <source>
        <dbReference type="ARBA" id="ARBA00022801"/>
    </source>
</evidence>
<dbReference type="EC" id="2.4.1.207" evidence="1"/>
<comment type="catalytic activity">
    <reaction evidence="7">
        <text>breaks a beta-(1-&gt;4) bond in the backbone of a xyloglucan and transfers the xyloglucanyl segment on to O-4 of the non-reducing terminal glucose residue of an acceptor, which can be a xyloglucan or an oligosaccharide of xyloglucan.</text>
        <dbReference type="EC" id="2.4.1.207"/>
    </reaction>
</comment>
<feature type="region of interest" description="Disordered" evidence="8">
    <location>
        <begin position="1"/>
        <end position="21"/>
    </location>
</feature>
<sequence length="436" mass="49480">MKTTTETLPPHRGARGRDEGGAASLIAVSAPKDATSEALPHLSLRRRTRELVTASGADAAMSEAVPPSLRLPMLAIWVWRETGMGRRRLFNSSKQTIQLKKRINLGMFVLLITSYNISFEAYKYLMHNCFLPQQAQRSIWCCGDQKMARLLPLVLGLVLLLALEQGLVHADFYKDVDFVWGYQNAAIWNNGDSLSLMLNNVSGCGMVTKSEYLFGSIEVQIKLVKGNSAGTVTAYYLSSTGDKHDEIDFEFLGNETGQPYIIHTNIFIQGVGNREEQFYPWFDPSADFHNYTIHWNPSLVAWFVDGIPIRVFRNYGNYGVPFPNQQAMRAYSSIWNADNWATRGGLVKIDWNSAPFIAYYQYMQLRGCPWYGPGSTAECSQTSPANWWTLPEYSALNYDQQGQMNWVRQNYMIYDYCKDTERFNGAIPPECSLPQY</sequence>
<keyword evidence="4" id="KW-1015">Disulfide bond</keyword>
<proteinExistence type="predicted"/>
<evidence type="ECO:0000256" key="7">
    <source>
        <dbReference type="ARBA" id="ARBA00034022"/>
    </source>
</evidence>
<evidence type="ECO:0000256" key="8">
    <source>
        <dbReference type="SAM" id="MobiDB-lite"/>
    </source>
</evidence>
<dbReference type="GO" id="GO:0010411">
    <property type="term" value="P:xyloglucan metabolic process"/>
    <property type="evidence" value="ECO:0007669"/>
    <property type="project" value="InterPro"/>
</dbReference>
<gene>
    <name evidence="10" type="ORF">Cni_G05933</name>
</gene>
<keyword evidence="11" id="KW-1185">Reference proteome</keyword>
<evidence type="ECO:0000256" key="6">
    <source>
        <dbReference type="ARBA" id="ARBA00023295"/>
    </source>
</evidence>
<dbReference type="Pfam" id="PF00722">
    <property type="entry name" value="Glyco_hydro_16"/>
    <property type="match status" value="1"/>
</dbReference>
<dbReference type="PANTHER" id="PTHR31062">
    <property type="entry name" value="XYLOGLUCAN ENDOTRANSGLUCOSYLASE/HYDROLASE PROTEIN 8-RELATED"/>
    <property type="match status" value="1"/>
</dbReference>
<dbReference type="AlphaFoldDB" id="A0AAQ3Q5H0"/>
<keyword evidence="6" id="KW-0326">Glycosidase</keyword>
<dbReference type="GO" id="GO:0048046">
    <property type="term" value="C:apoplast"/>
    <property type="evidence" value="ECO:0007669"/>
    <property type="project" value="InterPro"/>
</dbReference>
<protein>
    <recommendedName>
        <fullName evidence="1">xyloglucan:xyloglucosyl transferase</fullName>
        <ecNumber evidence="1">2.4.1.207</ecNumber>
    </recommendedName>
</protein>
<evidence type="ECO:0000256" key="5">
    <source>
        <dbReference type="ARBA" id="ARBA00023180"/>
    </source>
</evidence>
<dbReference type="GO" id="GO:0042546">
    <property type="term" value="P:cell wall biogenesis"/>
    <property type="evidence" value="ECO:0007669"/>
    <property type="project" value="InterPro"/>
</dbReference>
<evidence type="ECO:0000256" key="1">
    <source>
        <dbReference type="ARBA" id="ARBA00012152"/>
    </source>
</evidence>